<protein>
    <submittedName>
        <fullName evidence="1">Uncharacterized protein</fullName>
    </submittedName>
</protein>
<organism evidence="1">
    <name type="scientific">Rhizophora mucronata</name>
    <name type="common">Asiatic mangrove</name>
    <dbReference type="NCBI Taxonomy" id="61149"/>
    <lineage>
        <taxon>Eukaryota</taxon>
        <taxon>Viridiplantae</taxon>
        <taxon>Streptophyta</taxon>
        <taxon>Embryophyta</taxon>
        <taxon>Tracheophyta</taxon>
        <taxon>Spermatophyta</taxon>
        <taxon>Magnoliopsida</taxon>
        <taxon>eudicotyledons</taxon>
        <taxon>Gunneridae</taxon>
        <taxon>Pentapetalae</taxon>
        <taxon>rosids</taxon>
        <taxon>fabids</taxon>
        <taxon>Malpighiales</taxon>
        <taxon>Rhizophoraceae</taxon>
        <taxon>Rhizophora</taxon>
    </lineage>
</organism>
<proteinExistence type="predicted"/>
<name>A0A2P2PTE1_RHIMU</name>
<accession>A0A2P2PTE1</accession>
<dbReference type="AlphaFoldDB" id="A0A2P2PTE1"/>
<evidence type="ECO:0000313" key="1">
    <source>
        <dbReference type="EMBL" id="MBX58018.1"/>
    </source>
</evidence>
<sequence>MAASVIIVQHILCCPVRLDLWLDLFIHLQGIIEC</sequence>
<dbReference type="EMBL" id="GGEC01077534">
    <property type="protein sequence ID" value="MBX58018.1"/>
    <property type="molecule type" value="Transcribed_RNA"/>
</dbReference>
<reference evidence="1" key="1">
    <citation type="submission" date="2018-02" db="EMBL/GenBank/DDBJ databases">
        <title>Rhizophora mucronata_Transcriptome.</title>
        <authorList>
            <person name="Meera S.P."/>
            <person name="Sreeshan A."/>
            <person name="Augustine A."/>
        </authorList>
    </citation>
    <scope>NUCLEOTIDE SEQUENCE</scope>
    <source>
        <tissue evidence="1">Leaf</tissue>
    </source>
</reference>